<evidence type="ECO:0000313" key="2">
    <source>
        <dbReference type="EMBL" id="REG01372.1"/>
    </source>
</evidence>
<dbReference type="EMBL" id="QUMQ01000001">
    <property type="protein sequence ID" value="REG01372.1"/>
    <property type="molecule type" value="Genomic_DNA"/>
</dbReference>
<proteinExistence type="predicted"/>
<accession>A0A3D9ZW44</accession>
<dbReference type="SUPFAM" id="SSF159888">
    <property type="entry name" value="YdhG-like"/>
    <property type="match status" value="1"/>
</dbReference>
<organism evidence="2 3">
    <name type="scientific">Asanoa ferruginea</name>
    <dbReference type="NCBI Taxonomy" id="53367"/>
    <lineage>
        <taxon>Bacteria</taxon>
        <taxon>Bacillati</taxon>
        <taxon>Actinomycetota</taxon>
        <taxon>Actinomycetes</taxon>
        <taxon>Micromonosporales</taxon>
        <taxon>Micromonosporaceae</taxon>
        <taxon>Asanoa</taxon>
    </lineage>
</organism>
<dbReference type="Proteomes" id="UP000256913">
    <property type="component" value="Unassembled WGS sequence"/>
</dbReference>
<reference evidence="2 3" key="1">
    <citation type="submission" date="2018-08" db="EMBL/GenBank/DDBJ databases">
        <title>Sequencing the genomes of 1000 actinobacteria strains.</title>
        <authorList>
            <person name="Klenk H.-P."/>
        </authorList>
    </citation>
    <scope>NUCLEOTIDE SEQUENCE [LARGE SCALE GENOMIC DNA]</scope>
    <source>
        <strain evidence="2 3">DSM 44099</strain>
    </source>
</reference>
<comment type="caution">
    <text evidence="2">The sequence shown here is derived from an EMBL/GenBank/DDBJ whole genome shotgun (WGS) entry which is preliminary data.</text>
</comment>
<dbReference type="Gene3D" id="3.90.1150.200">
    <property type="match status" value="1"/>
</dbReference>
<evidence type="ECO:0000259" key="1">
    <source>
        <dbReference type="Pfam" id="PF08818"/>
    </source>
</evidence>
<dbReference type="InterPro" id="IPR014922">
    <property type="entry name" value="YdhG-like"/>
</dbReference>
<gene>
    <name evidence="2" type="ORF">DFJ67_7455</name>
</gene>
<evidence type="ECO:0000313" key="3">
    <source>
        <dbReference type="Proteomes" id="UP000256913"/>
    </source>
</evidence>
<feature type="domain" description="YdhG-like" evidence="1">
    <location>
        <begin position="33"/>
        <end position="124"/>
    </location>
</feature>
<protein>
    <recommendedName>
        <fullName evidence="1">YdhG-like domain-containing protein</fullName>
    </recommendedName>
</protein>
<dbReference type="AlphaFoldDB" id="A0A3D9ZW44"/>
<sequence>MRSAPSSPRTSEGEIIKDIDEYVTRHLTEPQSSIVGAVRALMAAHAPGAHEVISRGSPAWEGKKMIAIISRSKTHITLAFARGAEFKDPHGLLDGVGKTTRHVKLKTVSDVEDARLVDYVRQAVALDAQ</sequence>
<name>A0A3D9ZW44_9ACTN</name>
<keyword evidence="3" id="KW-1185">Reference proteome</keyword>
<dbReference type="Pfam" id="PF08818">
    <property type="entry name" value="DUF1801"/>
    <property type="match status" value="1"/>
</dbReference>
<dbReference type="RefSeq" id="WP_170216147.1">
    <property type="nucleotide sequence ID" value="NZ_QUMQ01000001.1"/>
</dbReference>